<dbReference type="Pfam" id="PF02150">
    <property type="entry name" value="Zn_ribbon_RPB9"/>
    <property type="match status" value="1"/>
</dbReference>
<dbReference type="SMART" id="SM00440">
    <property type="entry name" value="ZnF_C2C2"/>
    <property type="match status" value="1"/>
</dbReference>
<keyword evidence="9" id="KW-0539">Nucleus</keyword>
<comment type="subunit">
    <text evidence="2">Component of the RNA polymerase II (Pol II) complex consisting of 12 subunits.</text>
</comment>
<gene>
    <name evidence="14" type="ORF">B0H64DRAFT_358847</name>
</gene>
<keyword evidence="5 12" id="KW-0479">Metal-binding</keyword>
<dbReference type="SUPFAM" id="SSF57783">
    <property type="entry name" value="Zinc beta-ribbon"/>
    <property type="match status" value="2"/>
</dbReference>
<evidence type="ECO:0000256" key="7">
    <source>
        <dbReference type="ARBA" id="ARBA00022833"/>
    </source>
</evidence>
<comment type="caution">
    <text evidence="14">The sequence shown here is derived from an EMBL/GenBank/DDBJ whole genome shotgun (WGS) entry which is preliminary data.</text>
</comment>
<comment type="similarity">
    <text evidence="12">Belongs to the archaeal rpoM/eukaryotic RPA12/RPB9/RPC11 RNA polymerase family.</text>
</comment>
<dbReference type="InterPro" id="IPR001529">
    <property type="entry name" value="Zn_ribbon_RPB9"/>
</dbReference>
<evidence type="ECO:0000256" key="11">
    <source>
        <dbReference type="PROSITE-ProRule" id="PRU00472"/>
    </source>
</evidence>
<dbReference type="GO" id="GO:0003676">
    <property type="term" value="F:nucleic acid binding"/>
    <property type="evidence" value="ECO:0007669"/>
    <property type="project" value="InterPro"/>
</dbReference>
<evidence type="ECO:0000313" key="15">
    <source>
        <dbReference type="Proteomes" id="UP001278766"/>
    </source>
</evidence>
<keyword evidence="7" id="KW-0862">Zinc</keyword>
<feature type="domain" description="TFIIS-type" evidence="13">
    <location>
        <begin position="231"/>
        <end position="271"/>
    </location>
</feature>
<dbReference type="GO" id="GO:0001193">
    <property type="term" value="P:maintenance of transcriptional fidelity during transcription elongation by RNA polymerase II"/>
    <property type="evidence" value="ECO:0007669"/>
    <property type="project" value="TreeGrafter"/>
</dbReference>
<dbReference type="PROSITE" id="PS00466">
    <property type="entry name" value="ZF_TFIIS_1"/>
    <property type="match status" value="1"/>
</dbReference>
<dbReference type="Gene3D" id="2.20.25.10">
    <property type="match status" value="2"/>
</dbReference>
<dbReference type="RefSeq" id="XP_062658844.1">
    <property type="nucleotide sequence ID" value="XM_062801659.1"/>
</dbReference>
<dbReference type="GO" id="GO:0008270">
    <property type="term" value="F:zinc ion binding"/>
    <property type="evidence" value="ECO:0007669"/>
    <property type="project" value="UniProtKB-KW"/>
</dbReference>
<sequence>MSSPAASASDDRKKPAEQITFRFCSECSNMLYPKEDEVDRKLMFTCRTCNFSEEATSSCIFRNAMNNAAGETAGVTQDVGSDPTVGSPSSISCDEVFSRRGSGSSGSTSASTVSACVSSCLGCGCVIVCETCGDHFSMPAADPGPPGLEHDEVSVLEFDPDVDMDDDDDLDVDLDDIEIVAWTGDSLDELGALMSRTEDFFGLGEMDFGVGDKTDEVLIASGRKPQVLPRAKRTCPACNHDEAVFFQSQQRSAETGMKLFYVCCDCGNIFQ</sequence>
<dbReference type="InterPro" id="IPR001222">
    <property type="entry name" value="Znf_TFIIS"/>
</dbReference>
<evidence type="ECO:0000256" key="10">
    <source>
        <dbReference type="ARBA" id="ARBA00042129"/>
    </source>
</evidence>
<evidence type="ECO:0000256" key="8">
    <source>
        <dbReference type="ARBA" id="ARBA00023163"/>
    </source>
</evidence>
<dbReference type="CDD" id="cd10508">
    <property type="entry name" value="Zn-ribbon_RPB9"/>
    <property type="match status" value="1"/>
</dbReference>
<dbReference type="GeneID" id="87838607"/>
<keyword evidence="8 12" id="KW-0804">Transcription</keyword>
<dbReference type="SMART" id="SM00661">
    <property type="entry name" value="RPOL9"/>
    <property type="match status" value="1"/>
</dbReference>
<organism evidence="14 15">
    <name type="scientific">Chaetomium fimeti</name>
    <dbReference type="NCBI Taxonomy" id="1854472"/>
    <lineage>
        <taxon>Eukaryota</taxon>
        <taxon>Fungi</taxon>
        <taxon>Dikarya</taxon>
        <taxon>Ascomycota</taxon>
        <taxon>Pezizomycotina</taxon>
        <taxon>Sordariomycetes</taxon>
        <taxon>Sordariomycetidae</taxon>
        <taxon>Sordariales</taxon>
        <taxon>Chaetomiaceae</taxon>
        <taxon>Chaetomium</taxon>
    </lineage>
</organism>
<dbReference type="GO" id="GO:0005730">
    <property type="term" value="C:nucleolus"/>
    <property type="evidence" value="ECO:0007669"/>
    <property type="project" value="UniProtKB-SubCell"/>
</dbReference>
<evidence type="ECO:0000313" key="14">
    <source>
        <dbReference type="EMBL" id="KAK3295330.1"/>
    </source>
</evidence>
<dbReference type="FunFam" id="2.20.25.10:FF:000008">
    <property type="entry name" value="DNA-directed RNA polymerase II subunit RPB9"/>
    <property type="match status" value="1"/>
</dbReference>
<dbReference type="PROSITE" id="PS51133">
    <property type="entry name" value="ZF_TFIIS_2"/>
    <property type="match status" value="1"/>
</dbReference>
<keyword evidence="15" id="KW-1185">Reference proteome</keyword>
<dbReference type="GO" id="GO:0006283">
    <property type="term" value="P:transcription-coupled nucleotide-excision repair"/>
    <property type="evidence" value="ECO:0007669"/>
    <property type="project" value="TreeGrafter"/>
</dbReference>
<reference evidence="14" key="2">
    <citation type="submission" date="2023-06" db="EMBL/GenBank/DDBJ databases">
        <authorList>
            <consortium name="Lawrence Berkeley National Laboratory"/>
            <person name="Haridas S."/>
            <person name="Hensen N."/>
            <person name="Bonometti L."/>
            <person name="Westerberg I."/>
            <person name="Brannstrom I.O."/>
            <person name="Guillou S."/>
            <person name="Cros-Aarteil S."/>
            <person name="Calhoun S."/>
            <person name="Kuo A."/>
            <person name="Mondo S."/>
            <person name="Pangilinan J."/>
            <person name="Riley R."/>
            <person name="Labutti K."/>
            <person name="Andreopoulos B."/>
            <person name="Lipzen A."/>
            <person name="Chen C."/>
            <person name="Yanf M."/>
            <person name="Daum C."/>
            <person name="Ng V."/>
            <person name="Clum A."/>
            <person name="Steindorff A."/>
            <person name="Ohm R."/>
            <person name="Martin F."/>
            <person name="Silar P."/>
            <person name="Natvig D."/>
            <person name="Lalanne C."/>
            <person name="Gautier V."/>
            <person name="Ament-Velasquez S.L."/>
            <person name="Kruys A."/>
            <person name="Hutchinson M.I."/>
            <person name="Powell A.J."/>
            <person name="Barry K."/>
            <person name="Miller A.N."/>
            <person name="Grigoriev I.V."/>
            <person name="Debuchy R."/>
            <person name="Gladieux P."/>
            <person name="Thoren M.H."/>
            <person name="Johannesson H."/>
        </authorList>
    </citation>
    <scope>NUCLEOTIDE SEQUENCE</scope>
    <source>
        <strain evidence="14">CBS 168.71</strain>
    </source>
</reference>
<evidence type="ECO:0000256" key="1">
    <source>
        <dbReference type="ARBA" id="ARBA00004604"/>
    </source>
</evidence>
<evidence type="ECO:0000256" key="4">
    <source>
        <dbReference type="ARBA" id="ARBA00022478"/>
    </source>
</evidence>
<reference evidence="14" key="1">
    <citation type="journal article" date="2023" name="Mol. Phylogenet. Evol.">
        <title>Genome-scale phylogeny and comparative genomics of the fungal order Sordariales.</title>
        <authorList>
            <person name="Hensen N."/>
            <person name="Bonometti L."/>
            <person name="Westerberg I."/>
            <person name="Brannstrom I.O."/>
            <person name="Guillou S."/>
            <person name="Cros-Aarteil S."/>
            <person name="Calhoun S."/>
            <person name="Haridas S."/>
            <person name="Kuo A."/>
            <person name="Mondo S."/>
            <person name="Pangilinan J."/>
            <person name="Riley R."/>
            <person name="LaButti K."/>
            <person name="Andreopoulos B."/>
            <person name="Lipzen A."/>
            <person name="Chen C."/>
            <person name="Yan M."/>
            <person name="Daum C."/>
            <person name="Ng V."/>
            <person name="Clum A."/>
            <person name="Steindorff A."/>
            <person name="Ohm R.A."/>
            <person name="Martin F."/>
            <person name="Silar P."/>
            <person name="Natvig D.O."/>
            <person name="Lalanne C."/>
            <person name="Gautier V."/>
            <person name="Ament-Velasquez S.L."/>
            <person name="Kruys A."/>
            <person name="Hutchinson M.I."/>
            <person name="Powell A.J."/>
            <person name="Barry K."/>
            <person name="Miller A.N."/>
            <person name="Grigoriev I.V."/>
            <person name="Debuchy R."/>
            <person name="Gladieux P."/>
            <person name="Hiltunen Thoren M."/>
            <person name="Johannesson H."/>
        </authorList>
    </citation>
    <scope>NUCLEOTIDE SEQUENCE</scope>
    <source>
        <strain evidence="14">CBS 168.71</strain>
    </source>
</reference>
<keyword evidence="4 12" id="KW-0240">DNA-directed RNA polymerase</keyword>
<dbReference type="AlphaFoldDB" id="A0AAE0HF86"/>
<dbReference type="Pfam" id="PF01096">
    <property type="entry name" value="Zn_ribbon_TFIIS"/>
    <property type="match status" value="1"/>
</dbReference>
<dbReference type="Proteomes" id="UP001278766">
    <property type="component" value="Unassembled WGS sequence"/>
</dbReference>
<evidence type="ECO:0000256" key="12">
    <source>
        <dbReference type="RuleBase" id="RU003474"/>
    </source>
</evidence>
<comment type="subcellular location">
    <subcellularLocation>
        <location evidence="1">Nucleus</location>
        <location evidence="1">Nucleolus</location>
    </subcellularLocation>
</comment>
<evidence type="ECO:0000259" key="13">
    <source>
        <dbReference type="PROSITE" id="PS51133"/>
    </source>
</evidence>
<dbReference type="PANTHER" id="PTHR11239">
    <property type="entry name" value="DNA-DIRECTED RNA POLYMERASE"/>
    <property type="match status" value="1"/>
</dbReference>
<evidence type="ECO:0000256" key="2">
    <source>
        <dbReference type="ARBA" id="ARBA00011730"/>
    </source>
</evidence>
<dbReference type="GO" id="GO:0005665">
    <property type="term" value="C:RNA polymerase II, core complex"/>
    <property type="evidence" value="ECO:0007669"/>
    <property type="project" value="TreeGrafter"/>
</dbReference>
<dbReference type="EMBL" id="JAUEPN010000004">
    <property type="protein sequence ID" value="KAK3295330.1"/>
    <property type="molecule type" value="Genomic_DNA"/>
</dbReference>
<dbReference type="InterPro" id="IPR034012">
    <property type="entry name" value="Zn_ribbon_RPB9_C"/>
</dbReference>
<evidence type="ECO:0000256" key="9">
    <source>
        <dbReference type="ARBA" id="ARBA00023242"/>
    </source>
</evidence>
<evidence type="ECO:0000256" key="3">
    <source>
        <dbReference type="ARBA" id="ARBA00015926"/>
    </source>
</evidence>
<accession>A0AAE0HF86</accession>
<evidence type="ECO:0000256" key="5">
    <source>
        <dbReference type="ARBA" id="ARBA00022723"/>
    </source>
</evidence>
<dbReference type="GO" id="GO:0003899">
    <property type="term" value="F:DNA-directed RNA polymerase activity"/>
    <property type="evidence" value="ECO:0007669"/>
    <property type="project" value="InterPro"/>
</dbReference>
<dbReference type="InterPro" id="IPR012164">
    <property type="entry name" value="Rpa12/Rpb9/Rpc10/TFS"/>
</dbReference>
<proteinExistence type="inferred from homology"/>
<keyword evidence="6 11" id="KW-0863">Zinc-finger</keyword>
<dbReference type="PANTHER" id="PTHR11239:SF1">
    <property type="entry name" value="DNA-DIRECTED RNA POLYMERASE II SUBUNIT RPB9"/>
    <property type="match status" value="1"/>
</dbReference>
<name>A0AAE0HF86_9PEZI</name>
<protein>
    <recommendedName>
        <fullName evidence="3">DNA-directed RNA polymerase II subunit RPB9</fullName>
    </recommendedName>
    <alternativeName>
        <fullName evidence="10">DNA-directed RNA polymerase II subunit 9</fullName>
    </alternativeName>
</protein>
<dbReference type="GO" id="GO:0006367">
    <property type="term" value="P:transcription initiation at RNA polymerase II promoter"/>
    <property type="evidence" value="ECO:0007669"/>
    <property type="project" value="TreeGrafter"/>
</dbReference>
<evidence type="ECO:0000256" key="6">
    <source>
        <dbReference type="ARBA" id="ARBA00022771"/>
    </source>
</evidence>